<keyword evidence="1" id="KW-0808">Transferase</keyword>
<dbReference type="PROSITE" id="PS51455">
    <property type="entry name" value="PIPK"/>
    <property type="match status" value="1"/>
</dbReference>
<dbReference type="GO" id="GO:0005886">
    <property type="term" value="C:plasma membrane"/>
    <property type="evidence" value="ECO:0007669"/>
    <property type="project" value="TreeGrafter"/>
</dbReference>
<dbReference type="Pfam" id="PF01504">
    <property type="entry name" value="PIP5K"/>
    <property type="match status" value="1"/>
</dbReference>
<dbReference type="GO" id="GO:0016308">
    <property type="term" value="F:1-phosphatidylinositol-4-phosphate 5-kinase activity"/>
    <property type="evidence" value="ECO:0007669"/>
    <property type="project" value="TreeGrafter"/>
</dbReference>
<keyword evidence="1" id="KW-0547">Nucleotide-binding</keyword>
<comment type="caution">
    <text evidence="3">The sequence shown here is derived from an EMBL/GenBank/DDBJ whole genome shotgun (WGS) entry which is preliminary data.</text>
</comment>
<name>A0A1Q9CKU6_SYMMI</name>
<dbReference type="SUPFAM" id="SSF56104">
    <property type="entry name" value="SAICAR synthase-like"/>
    <property type="match status" value="1"/>
</dbReference>
<evidence type="ECO:0000313" key="4">
    <source>
        <dbReference type="Proteomes" id="UP000186817"/>
    </source>
</evidence>
<dbReference type="EMBL" id="LSRX01001108">
    <property type="protein sequence ID" value="OLP83550.1"/>
    <property type="molecule type" value="Genomic_DNA"/>
</dbReference>
<dbReference type="Proteomes" id="UP000186817">
    <property type="component" value="Unassembled WGS sequence"/>
</dbReference>
<proteinExistence type="predicted"/>
<keyword evidence="4" id="KW-1185">Reference proteome</keyword>
<dbReference type="AlphaFoldDB" id="A0A1Q9CKU6"/>
<keyword evidence="1" id="KW-0067">ATP-binding</keyword>
<accession>A0A1Q9CKU6</accession>
<dbReference type="Gene3D" id="3.30.800.10">
    <property type="entry name" value="Phosphatidylinositol Phosphate Kinase II Beta"/>
    <property type="match status" value="1"/>
</dbReference>
<organism evidence="3 4">
    <name type="scientific">Symbiodinium microadriaticum</name>
    <name type="common">Dinoflagellate</name>
    <name type="synonym">Zooxanthella microadriatica</name>
    <dbReference type="NCBI Taxonomy" id="2951"/>
    <lineage>
        <taxon>Eukaryota</taxon>
        <taxon>Sar</taxon>
        <taxon>Alveolata</taxon>
        <taxon>Dinophyceae</taxon>
        <taxon>Suessiales</taxon>
        <taxon>Symbiodiniaceae</taxon>
        <taxon>Symbiodinium</taxon>
    </lineage>
</organism>
<protein>
    <recommendedName>
        <fullName evidence="2">PIPK domain-containing protein</fullName>
    </recommendedName>
</protein>
<evidence type="ECO:0000313" key="3">
    <source>
        <dbReference type="EMBL" id="OLP83550.1"/>
    </source>
</evidence>
<dbReference type="InterPro" id="IPR027484">
    <property type="entry name" value="PInositol-4-P-5-kinase_N"/>
</dbReference>
<dbReference type="PANTHER" id="PTHR23086:SF8">
    <property type="entry name" value="PHOSPHATIDYLINOSITOL 5-PHOSPHATE 4-KINASE, ISOFORM A"/>
    <property type="match status" value="1"/>
</dbReference>
<dbReference type="OrthoDB" id="418055at2759"/>
<feature type="domain" description="PIPK" evidence="2">
    <location>
        <begin position="1"/>
        <end position="185"/>
    </location>
</feature>
<evidence type="ECO:0000259" key="2">
    <source>
        <dbReference type="PROSITE" id="PS51455"/>
    </source>
</evidence>
<keyword evidence="1" id="KW-0418">Kinase</keyword>
<dbReference type="InterPro" id="IPR023610">
    <property type="entry name" value="PInositol-4/5-P-5/4-kinase"/>
</dbReference>
<dbReference type="GO" id="GO:0005524">
    <property type="term" value="F:ATP binding"/>
    <property type="evidence" value="ECO:0007669"/>
    <property type="project" value="UniProtKB-UniRule"/>
</dbReference>
<gene>
    <name evidence="3" type="ORF">AK812_SmicGene35672</name>
</gene>
<dbReference type="InterPro" id="IPR002498">
    <property type="entry name" value="PInositol-4-P-4/5-kinase_core"/>
</dbReference>
<dbReference type="GO" id="GO:0046854">
    <property type="term" value="P:phosphatidylinositol phosphate biosynthetic process"/>
    <property type="evidence" value="ECO:0007669"/>
    <property type="project" value="TreeGrafter"/>
</dbReference>
<evidence type="ECO:0000256" key="1">
    <source>
        <dbReference type="PROSITE-ProRule" id="PRU00781"/>
    </source>
</evidence>
<reference evidence="3 4" key="1">
    <citation type="submission" date="2016-02" db="EMBL/GenBank/DDBJ databases">
        <title>Genome analysis of coral dinoflagellate symbionts highlights evolutionary adaptations to a symbiotic lifestyle.</title>
        <authorList>
            <person name="Aranda M."/>
            <person name="Li Y."/>
            <person name="Liew Y.J."/>
            <person name="Baumgarten S."/>
            <person name="Simakov O."/>
            <person name="Wilson M."/>
            <person name="Piel J."/>
            <person name="Ashoor H."/>
            <person name="Bougouffa S."/>
            <person name="Bajic V.B."/>
            <person name="Ryu T."/>
            <person name="Ravasi T."/>
            <person name="Bayer T."/>
            <person name="Micklem G."/>
            <person name="Kim H."/>
            <person name="Bhak J."/>
            <person name="Lajeunesse T.C."/>
            <person name="Voolstra C.R."/>
        </authorList>
    </citation>
    <scope>NUCLEOTIDE SEQUENCE [LARGE SCALE GENOMIC DNA]</scope>
    <source>
        <strain evidence="3 4">CCMP2467</strain>
    </source>
</reference>
<dbReference type="PANTHER" id="PTHR23086">
    <property type="entry name" value="PHOSPHATIDYLINOSITOL-4-PHOSPHATE 5-KINASE"/>
    <property type="match status" value="1"/>
</dbReference>
<sequence length="185" mass="20546">MFKDAASKIRKQRSAADAFVTATEGAVSPENTPGRSLDVTGDSAAARAARALQEVVQGGTATDHAKVISYKEDVFRRIRLQFGRSQEQYNASLSEGPLRLVGEEEASGKSCAFFVFSEDGRYCVKRIDAKEARMLLSIVDDYEAYIHKHTGTLLPRFYGLYEVRLYSTRSPIWLMVQGDLVQLAL</sequence>